<organism evidence="1 2">
    <name type="scientific">Ralstonia mannitolilytica</name>
    <dbReference type="NCBI Taxonomy" id="105219"/>
    <lineage>
        <taxon>Bacteria</taxon>
        <taxon>Pseudomonadati</taxon>
        <taxon>Pseudomonadota</taxon>
        <taxon>Betaproteobacteria</taxon>
        <taxon>Burkholderiales</taxon>
        <taxon>Burkholderiaceae</taxon>
        <taxon>Ralstonia</taxon>
    </lineage>
</organism>
<dbReference type="Gene3D" id="1.10.260.40">
    <property type="entry name" value="lambda repressor-like DNA-binding domains"/>
    <property type="match status" value="1"/>
</dbReference>
<name>A0AAD2B3J1_9RALS</name>
<dbReference type="GO" id="GO:0003677">
    <property type="term" value="F:DNA binding"/>
    <property type="evidence" value="ECO:0007669"/>
    <property type="project" value="InterPro"/>
</dbReference>
<accession>A0AAD2B3J1</accession>
<protein>
    <recommendedName>
        <fullName evidence="3">Transcriptional regulator</fullName>
    </recommendedName>
</protein>
<evidence type="ECO:0008006" key="3">
    <source>
        <dbReference type="Google" id="ProtNLM"/>
    </source>
</evidence>
<dbReference type="SUPFAM" id="SSF47413">
    <property type="entry name" value="lambda repressor-like DNA-binding domains"/>
    <property type="match status" value="1"/>
</dbReference>
<dbReference type="Pfam" id="PF14549">
    <property type="entry name" value="P22_Cro"/>
    <property type="match status" value="1"/>
</dbReference>
<dbReference type="InterPro" id="IPR010982">
    <property type="entry name" value="Lambda_DNA-bd_dom_sf"/>
</dbReference>
<dbReference type="AlphaFoldDB" id="A0AAD2B3J1"/>
<reference evidence="1" key="1">
    <citation type="submission" date="2023-07" db="EMBL/GenBank/DDBJ databases">
        <authorList>
            <person name="Peeters C."/>
        </authorList>
    </citation>
    <scope>NUCLEOTIDE SEQUENCE</scope>
    <source>
        <strain evidence="1">R-77591</strain>
    </source>
</reference>
<gene>
    <name evidence="1" type="ORF">R77591_04979</name>
</gene>
<sequence length="71" mass="8039">MDKTTPHPETSRLITDLGGTVKLADECDVTPSAVSQWKTEGIPHPRYQFLRLKYPKANWDGVKVSRKVSTR</sequence>
<proteinExistence type="predicted"/>
<comment type="caution">
    <text evidence="1">The sequence shown here is derived from an EMBL/GenBank/DDBJ whole genome shotgun (WGS) entry which is preliminary data.</text>
</comment>
<evidence type="ECO:0000313" key="2">
    <source>
        <dbReference type="Proteomes" id="UP001190002"/>
    </source>
</evidence>
<dbReference type="EMBL" id="CATVXE010000054">
    <property type="protein sequence ID" value="CAJ0698395.1"/>
    <property type="molecule type" value="Genomic_DNA"/>
</dbReference>
<dbReference type="RefSeq" id="WP_394805628.1">
    <property type="nucleotide sequence ID" value="NZ_CATVXE010000054.1"/>
</dbReference>
<evidence type="ECO:0000313" key="1">
    <source>
        <dbReference type="EMBL" id="CAJ0698395.1"/>
    </source>
</evidence>
<dbReference type="Proteomes" id="UP001190002">
    <property type="component" value="Unassembled WGS sequence"/>
</dbReference>